<accession>A0ACB9DK83</accession>
<gene>
    <name evidence="1" type="ORF">L6452_09511</name>
</gene>
<organism evidence="1 2">
    <name type="scientific">Arctium lappa</name>
    <name type="common">Greater burdock</name>
    <name type="synonym">Lappa major</name>
    <dbReference type="NCBI Taxonomy" id="4217"/>
    <lineage>
        <taxon>Eukaryota</taxon>
        <taxon>Viridiplantae</taxon>
        <taxon>Streptophyta</taxon>
        <taxon>Embryophyta</taxon>
        <taxon>Tracheophyta</taxon>
        <taxon>Spermatophyta</taxon>
        <taxon>Magnoliopsida</taxon>
        <taxon>eudicotyledons</taxon>
        <taxon>Gunneridae</taxon>
        <taxon>Pentapetalae</taxon>
        <taxon>asterids</taxon>
        <taxon>campanulids</taxon>
        <taxon>Asterales</taxon>
        <taxon>Asteraceae</taxon>
        <taxon>Carduoideae</taxon>
        <taxon>Cardueae</taxon>
        <taxon>Arctiinae</taxon>
        <taxon>Arctium</taxon>
    </lineage>
</organism>
<name>A0ACB9DK83_ARCLA</name>
<reference evidence="2" key="1">
    <citation type="journal article" date="2022" name="Mol. Ecol. Resour.">
        <title>The genomes of chicory, endive, great burdock and yacon provide insights into Asteraceae palaeo-polyploidization history and plant inulin production.</title>
        <authorList>
            <person name="Fan W."/>
            <person name="Wang S."/>
            <person name="Wang H."/>
            <person name="Wang A."/>
            <person name="Jiang F."/>
            <person name="Liu H."/>
            <person name="Zhao H."/>
            <person name="Xu D."/>
            <person name="Zhang Y."/>
        </authorList>
    </citation>
    <scope>NUCLEOTIDE SEQUENCE [LARGE SCALE GENOMIC DNA]</scope>
    <source>
        <strain evidence="2">cv. Niubang</strain>
    </source>
</reference>
<reference evidence="1 2" key="2">
    <citation type="journal article" date="2022" name="Mol. Ecol. Resour.">
        <title>The genomes of chicory, endive, great burdock and yacon provide insights into Asteraceae paleo-polyploidization history and plant inulin production.</title>
        <authorList>
            <person name="Fan W."/>
            <person name="Wang S."/>
            <person name="Wang H."/>
            <person name="Wang A."/>
            <person name="Jiang F."/>
            <person name="Liu H."/>
            <person name="Zhao H."/>
            <person name="Xu D."/>
            <person name="Zhang Y."/>
        </authorList>
    </citation>
    <scope>NUCLEOTIDE SEQUENCE [LARGE SCALE GENOMIC DNA]</scope>
    <source>
        <strain evidence="2">cv. Niubang</strain>
    </source>
</reference>
<dbReference type="EMBL" id="CM042049">
    <property type="protein sequence ID" value="KAI3747068.1"/>
    <property type="molecule type" value="Genomic_DNA"/>
</dbReference>
<dbReference type="Proteomes" id="UP001055879">
    <property type="component" value="Linkage Group LG03"/>
</dbReference>
<comment type="caution">
    <text evidence="1">The sequence shown here is derived from an EMBL/GenBank/DDBJ whole genome shotgun (WGS) entry which is preliminary data.</text>
</comment>
<sequence>MVGDPEPSAKDDGSNVVDYNSPYYLHPSDYPRQMHVNDALSDKNYADWVQEMENFLFAKNKIGFIDGSIKRPEKTTKDYMQWMRVDAMIKGWLTTAMEKEIRGSVKYANTAAEMWFDLRERFGKESAPRAYELKNKIAATHQDGATVSAYYTKLRSLWDEIQSVFPTPRCTCNGCTCDVGKRLVAHQEKEKLYEFLMGLDNSFGVIKTQILATKPTPGLGTAYHLVAEDERQKLITEDKKPVVEAAAFKAFVPPKHNSFSSQQKTKIHSKTARQEEEGLRSRNLIGADTRKGKGQITRVSISLPPFYYILVSPPPLASPTLFFTLTRFLQIFFSDRIIYQYKGFPIKLLANKIPNMSLGPAVSTANGNVDEYISQLMQCKPLSEQEVRVLCEKAKEILMVESNVQPVKSPVTICGDIHGQFHDLAELFRIGGKCPDTNYLFMGDYVDRGYYSVETVTLLVALKVRYPQRLTILRGNHESRQITQVYGFYDECLRKYGNASVWKTFTDLFDYFPLTALVESEIFCLHGGLSPSIETLDNIRNFDRVQEVPHEGPMCDLLWSDPDDRCGWGISPRGAGYTFGQDISEQFNHTNSLKLIARAHQLVMEGFNWGHEQKVVTIFSAPNYCYRCGNMASILEVDDCKGHTFIQFEPAPRRGEPDVTRRTPDYFL</sequence>
<proteinExistence type="predicted"/>
<evidence type="ECO:0000313" key="2">
    <source>
        <dbReference type="Proteomes" id="UP001055879"/>
    </source>
</evidence>
<protein>
    <submittedName>
        <fullName evidence="1">Uncharacterized protein</fullName>
    </submittedName>
</protein>
<keyword evidence="2" id="KW-1185">Reference proteome</keyword>
<evidence type="ECO:0000313" key="1">
    <source>
        <dbReference type="EMBL" id="KAI3747068.1"/>
    </source>
</evidence>